<proteinExistence type="predicted"/>
<gene>
    <name evidence="1" type="ORF">B9W14_10070</name>
</gene>
<accession>A0A2U8DQU7</accession>
<sequence length="450" mass="53014">MGKSNSIEKYGYFLGENVDEESFLKEILAICYKKKLLNDNDLKKVYYERMELLKEKLKYYTKDESSSVRVEIVESILKCIDYTISIYLKSFNNMDLVIREIKNTCLFEILSKGQDLISEKVLYSKKLLCQISKNKLKVDNYSYNDTIDYGIPLFFKEYNSFFAAHEGSGAIDYQLYIDNMNYTGIEYIYNYLETLSLENEFCHKFYISEINNLLKAYSKNCELLLINIFELVFINSIGMIICGKQLNSLNITGLDRKCIKNKLEKLSLEELKLELLKCVEKCCKIFCIKNEALVAYMKKSALKAALLINERIRINKLESIFLSFDEDSMDEMIQYNDGESMSDSKFKKLSEEIRDCSLVEDKIKLIKDKINSLKDLFDILSADCLFEDEYIMYFKSLSQMEVVLLSRYIYDLSLENEYEKEWYSEFNKYISGLSEKEQNKIKKLMERIQL</sequence>
<protein>
    <submittedName>
        <fullName evidence="1">Uncharacterized protein</fullName>
    </submittedName>
</protein>
<name>A0A2U8DQU7_9CLOT</name>
<dbReference type="EMBL" id="CP020953">
    <property type="protein sequence ID" value="AWI04825.1"/>
    <property type="molecule type" value="Genomic_DNA"/>
</dbReference>
<dbReference type="RefSeq" id="WP_032079247.1">
    <property type="nucleotide sequence ID" value="NZ_CP020953.1"/>
</dbReference>
<dbReference type="AlphaFoldDB" id="A0A2U8DQU7"/>
<dbReference type="InterPro" id="IPR045751">
    <property type="entry name" value="DUF6179"/>
</dbReference>
<reference evidence="2" key="1">
    <citation type="submission" date="2017-04" db="EMBL/GenBank/DDBJ databases">
        <authorList>
            <person name="Song Y."/>
            <person name="Cho B.-K."/>
        </authorList>
    </citation>
    <scope>NUCLEOTIDE SEQUENCE [LARGE SCALE GENOMIC DNA]</scope>
    <source>
        <strain evidence="2">SL1</strain>
    </source>
</reference>
<dbReference type="OrthoDB" id="3173587at2"/>
<evidence type="ECO:0000313" key="1">
    <source>
        <dbReference type="EMBL" id="AWI04825.1"/>
    </source>
</evidence>
<dbReference type="Pfam" id="PF19677">
    <property type="entry name" value="DUF6179"/>
    <property type="match status" value="1"/>
</dbReference>
<dbReference type="KEGG" id="cdrk:B9W14_10070"/>
<keyword evidence="2" id="KW-1185">Reference proteome</keyword>
<evidence type="ECO:0000313" key="2">
    <source>
        <dbReference type="Proteomes" id="UP000244910"/>
    </source>
</evidence>
<dbReference type="Proteomes" id="UP000244910">
    <property type="component" value="Chromosome"/>
</dbReference>
<organism evidence="1 2">
    <name type="scientific">Clostridium drakei</name>
    <dbReference type="NCBI Taxonomy" id="332101"/>
    <lineage>
        <taxon>Bacteria</taxon>
        <taxon>Bacillati</taxon>
        <taxon>Bacillota</taxon>
        <taxon>Clostridia</taxon>
        <taxon>Eubacteriales</taxon>
        <taxon>Clostridiaceae</taxon>
        <taxon>Clostridium</taxon>
    </lineage>
</organism>